<feature type="transmembrane region" description="Helical" evidence="1">
    <location>
        <begin position="517"/>
        <end position="536"/>
    </location>
</feature>
<keyword evidence="1" id="KW-0812">Transmembrane</keyword>
<feature type="domain" description="DUF6784" evidence="2">
    <location>
        <begin position="750"/>
        <end position="841"/>
    </location>
</feature>
<evidence type="ECO:0000313" key="4">
    <source>
        <dbReference type="EMBL" id="AWT59131.1"/>
    </source>
</evidence>
<accession>A0A2Z4ABF7</accession>
<dbReference type="Proteomes" id="UP000247465">
    <property type="component" value="Chromosome"/>
</dbReference>
<evidence type="ECO:0000259" key="3">
    <source>
        <dbReference type="Pfam" id="PF20581"/>
    </source>
</evidence>
<feature type="transmembrane region" description="Helical" evidence="1">
    <location>
        <begin position="12"/>
        <end position="32"/>
    </location>
</feature>
<evidence type="ECO:0000256" key="1">
    <source>
        <dbReference type="SAM" id="Phobius"/>
    </source>
</evidence>
<dbReference type="InterPro" id="IPR046711">
    <property type="entry name" value="DUF6784"/>
</dbReference>
<organism evidence="4 5">
    <name type="scientific">Candidatus Moanibacter tarae</name>
    <dbReference type="NCBI Taxonomy" id="2200854"/>
    <lineage>
        <taxon>Bacteria</taxon>
        <taxon>Pseudomonadati</taxon>
        <taxon>Verrucomicrobiota</taxon>
        <taxon>Opitutia</taxon>
        <taxon>Puniceicoccales</taxon>
        <taxon>Puniceicoccales incertae sedis</taxon>
        <taxon>Candidatus Moanibacter</taxon>
    </lineage>
</organism>
<dbReference type="Pfam" id="PF20581">
    <property type="entry name" value="DUF6785"/>
    <property type="match status" value="1"/>
</dbReference>
<dbReference type="AlphaFoldDB" id="A0A2Z4ABF7"/>
<dbReference type="Pfam" id="PF20580">
    <property type="entry name" value="DUF6784"/>
    <property type="match status" value="1"/>
</dbReference>
<keyword evidence="1" id="KW-1133">Transmembrane helix</keyword>
<dbReference type="InterPro" id="IPR046712">
    <property type="entry name" value="DUF6785"/>
</dbReference>
<sequence length="862" mass="96028">MAKETPFRRALTIRSFGASLFAMVMMGGIIHFGGSIEGAFLFVGEEAMPIPALWMCIAFTLVSGLVFLATRKRLFTRAEMFFILFSCLIASPLVNAGFWRYMLGRLSTVPKSADFEKIDALNEKLWAHGPNITQGLLELSSVGNFEAKGNFSIAQAEITQGVWANIPTLENSDLGDFSSFEILLPLKRDGKWQITPGQPYILSILIRTQNVDATSTYFCRVFLDDQEQFLEEAFLGSGDTPRTYLQKTGFQRFGTYGLVVPFETEEKIRLQFGLSGRGKAVFRDLQIMNVAAINDAYGGAEAITEAEYARLPASHRIGKRVRPDKLLSFEGIRFLLSAYVPLKQWVGPFCAWGSLLFCLIAASFAFSVIMRRQWVDRERFLLPLMQIPRFLIGFDGEGDESKAFPPIWKNWVMWAAFVPALIWCLLRGYAYLDSSFPNLSINLNLKSYFTDPAMAAMMSGVNLTAPAFFLGLALFMDLNITMSLVLGYFLFRSQYWFGEAYGWNVNAGYPWFNEQIAGNFITYAILILILSHRHIVGVLKEAIRGIKQPDEVFSSRTAVVIIIASFAGVALWSQWMDIKLQGLLTYFAFLLAITIVTIKLRAECGVVHGFAYPIRFWFMVPIIGGAAFLGPQGSIIWLIFSITIGVRAFFNVPGLQFEMLESGRRLKVRPRHILYTGLMGLFGGLAVGGWMYLIGLYGTGANYYGDMNSYDLEIENFGEFVGWHAKATEDFLETGDGSQVDRGLGGPTWALIVSGGGTAVVTLLRQAFAGFWFHPIGFILAPSVMMQQTWGAIFLAFLIRFLVLKLGSAQMVREKLYPAAIGILLGSVTAHAGFFIVNAWLYHYQPGTWGIPLLFGPAPTGS</sequence>
<feature type="transmembrane region" description="Helical" evidence="1">
    <location>
        <begin position="81"/>
        <end position="102"/>
    </location>
</feature>
<feature type="transmembrane region" description="Helical" evidence="1">
    <location>
        <begin position="52"/>
        <end position="69"/>
    </location>
</feature>
<feature type="transmembrane region" description="Helical" evidence="1">
    <location>
        <begin position="673"/>
        <end position="697"/>
    </location>
</feature>
<dbReference type="EMBL" id="CP029803">
    <property type="protein sequence ID" value="AWT59131.1"/>
    <property type="molecule type" value="Genomic_DNA"/>
</dbReference>
<feature type="transmembrane region" description="Helical" evidence="1">
    <location>
        <begin position="411"/>
        <end position="432"/>
    </location>
</feature>
<feature type="transmembrane region" description="Helical" evidence="1">
    <location>
        <begin position="345"/>
        <end position="369"/>
    </location>
</feature>
<feature type="transmembrane region" description="Helical" evidence="1">
    <location>
        <begin position="480"/>
        <end position="497"/>
    </location>
</feature>
<dbReference type="KEGG" id="mtar:DF168_00309"/>
<name>A0A2Z4ABF7_9BACT</name>
<feature type="transmembrane region" description="Helical" evidence="1">
    <location>
        <begin position="452"/>
        <end position="473"/>
    </location>
</feature>
<feature type="transmembrane region" description="Helical" evidence="1">
    <location>
        <begin position="610"/>
        <end position="629"/>
    </location>
</feature>
<proteinExistence type="predicted"/>
<feature type="domain" description="DUF6785" evidence="3">
    <location>
        <begin position="335"/>
        <end position="700"/>
    </location>
</feature>
<evidence type="ECO:0000313" key="5">
    <source>
        <dbReference type="Proteomes" id="UP000247465"/>
    </source>
</evidence>
<feature type="transmembrane region" description="Helical" evidence="1">
    <location>
        <begin position="581"/>
        <end position="598"/>
    </location>
</feature>
<evidence type="ECO:0000259" key="2">
    <source>
        <dbReference type="Pfam" id="PF20580"/>
    </source>
</evidence>
<keyword evidence="1" id="KW-0472">Membrane</keyword>
<feature type="transmembrane region" description="Helical" evidence="1">
    <location>
        <begin position="816"/>
        <end position="842"/>
    </location>
</feature>
<feature type="transmembrane region" description="Helical" evidence="1">
    <location>
        <begin position="785"/>
        <end position="804"/>
    </location>
</feature>
<reference evidence="4 5" key="1">
    <citation type="submission" date="2018-06" db="EMBL/GenBank/DDBJ databases">
        <title>Draft Genome Sequence of a Novel Marine Bacterium Related to the Verrucomicrobia.</title>
        <authorList>
            <person name="Vosseberg J."/>
            <person name="Martijn J."/>
            <person name="Ettema T.J.G."/>
        </authorList>
    </citation>
    <scope>NUCLEOTIDE SEQUENCE [LARGE SCALE GENOMIC DNA]</scope>
    <source>
        <strain evidence="4">TARA_B100001123</strain>
    </source>
</reference>
<gene>
    <name evidence="4" type="ORF">DF168_00309</name>
</gene>
<feature type="transmembrane region" description="Helical" evidence="1">
    <location>
        <begin position="635"/>
        <end position="652"/>
    </location>
</feature>
<protein>
    <submittedName>
        <fullName evidence="4">Uncharacterized protein</fullName>
    </submittedName>
</protein>
<feature type="transmembrane region" description="Helical" evidence="1">
    <location>
        <begin position="557"/>
        <end position="575"/>
    </location>
</feature>